<dbReference type="AlphaFoldDB" id="A0AA38RUQ2"/>
<accession>A0AA38RUQ2</accession>
<evidence type="ECO:0008006" key="3">
    <source>
        <dbReference type="Google" id="ProtNLM"/>
    </source>
</evidence>
<dbReference type="Proteomes" id="UP001174691">
    <property type="component" value="Unassembled WGS sequence"/>
</dbReference>
<reference evidence="1" key="1">
    <citation type="submission" date="2022-07" db="EMBL/GenBank/DDBJ databases">
        <title>Fungi with potential for degradation of polypropylene.</title>
        <authorList>
            <person name="Gostincar C."/>
        </authorList>
    </citation>
    <scope>NUCLEOTIDE SEQUENCE</scope>
    <source>
        <strain evidence="1">EXF-13287</strain>
    </source>
</reference>
<comment type="caution">
    <text evidence="1">The sequence shown here is derived from an EMBL/GenBank/DDBJ whole genome shotgun (WGS) entry which is preliminary data.</text>
</comment>
<name>A0AA38RUQ2_9PEZI</name>
<proteinExistence type="predicted"/>
<dbReference type="EMBL" id="JANBVN010000133">
    <property type="protein sequence ID" value="KAJ9139267.1"/>
    <property type="molecule type" value="Genomic_DNA"/>
</dbReference>
<organism evidence="1 2">
    <name type="scientific">Coniochaeta hoffmannii</name>
    <dbReference type="NCBI Taxonomy" id="91930"/>
    <lineage>
        <taxon>Eukaryota</taxon>
        <taxon>Fungi</taxon>
        <taxon>Dikarya</taxon>
        <taxon>Ascomycota</taxon>
        <taxon>Pezizomycotina</taxon>
        <taxon>Sordariomycetes</taxon>
        <taxon>Sordariomycetidae</taxon>
        <taxon>Coniochaetales</taxon>
        <taxon>Coniochaetaceae</taxon>
        <taxon>Coniochaeta</taxon>
    </lineage>
</organism>
<keyword evidence="2" id="KW-1185">Reference proteome</keyword>
<sequence length="421" mass="47906">MSLSWHNNKQILSFDDTGELMLEIGTTPATLCRVCPRALARVSPVFKTMLYGGFAESKPEEGDWVVRFPEDKITGFAIMLDIIHGHVHKVPRVAEDFDEYLESGEARMYSSLALDMVYHAARVADKYDLVHLLWPWAASWIELVAKSGSEDFEIATKKGYWRGQLLWIAWIFGDMMLMNDQLDSVLLSAYINNGDIPTDSSSGGAVEETMKPDEEQAGGLNIYDGNLRDMPLSSPPGEENEILWFLDMPDKIKKKRLSLIRAMLDPIKTYMEDPRPGQGAMCAAHKTDNHKLIDVLTKFSVVKMKEVLEEAQLYPLPAAEACEHGLATLFGLLEFVGWRYRNAWRLWMQLALEQQDTCRDCDPIKDTMKLVQEAFEQRPFITLSQEQKNHIENQGKRSGLVRAREERQEAREGLLGRDFGV</sequence>
<gene>
    <name evidence="1" type="ORF">NKR19_g7529</name>
</gene>
<protein>
    <recommendedName>
        <fullName evidence="3">BTB domain-containing protein</fullName>
    </recommendedName>
</protein>
<dbReference type="Gene3D" id="3.30.710.10">
    <property type="entry name" value="Potassium Channel Kv1.1, Chain A"/>
    <property type="match status" value="1"/>
</dbReference>
<dbReference type="InterPro" id="IPR011333">
    <property type="entry name" value="SKP1/BTB/POZ_sf"/>
</dbReference>
<evidence type="ECO:0000313" key="1">
    <source>
        <dbReference type="EMBL" id="KAJ9139267.1"/>
    </source>
</evidence>
<evidence type="ECO:0000313" key="2">
    <source>
        <dbReference type="Proteomes" id="UP001174691"/>
    </source>
</evidence>